<proteinExistence type="predicted"/>
<evidence type="ECO:0000313" key="2">
    <source>
        <dbReference type="EMBL" id="KRL11098.1"/>
    </source>
</evidence>
<dbReference type="InterPro" id="IPR050491">
    <property type="entry name" value="AmpC-like"/>
</dbReference>
<dbReference type="PANTHER" id="PTHR46825">
    <property type="entry name" value="D-ALANYL-D-ALANINE-CARBOXYPEPTIDASE/ENDOPEPTIDASE AMPH"/>
    <property type="match status" value="1"/>
</dbReference>
<organism evidence="2 3">
    <name type="scientific">Schleiferilactobacillus perolens DSM 12744</name>
    <dbReference type="NCBI Taxonomy" id="1423792"/>
    <lineage>
        <taxon>Bacteria</taxon>
        <taxon>Bacillati</taxon>
        <taxon>Bacillota</taxon>
        <taxon>Bacilli</taxon>
        <taxon>Lactobacillales</taxon>
        <taxon>Lactobacillaceae</taxon>
        <taxon>Schleiferilactobacillus</taxon>
    </lineage>
</organism>
<dbReference type="EMBL" id="AZEC01000013">
    <property type="protein sequence ID" value="KRL11098.1"/>
    <property type="molecule type" value="Genomic_DNA"/>
</dbReference>
<dbReference type="SUPFAM" id="SSF56601">
    <property type="entry name" value="beta-lactamase/transpeptidase-like"/>
    <property type="match status" value="1"/>
</dbReference>
<evidence type="ECO:0000259" key="1">
    <source>
        <dbReference type="Pfam" id="PF00144"/>
    </source>
</evidence>
<dbReference type="InterPro" id="IPR012338">
    <property type="entry name" value="Beta-lactam/transpept-like"/>
</dbReference>
<dbReference type="AlphaFoldDB" id="A0A0R1N146"/>
<name>A0A0R1N146_9LACO</name>
<dbReference type="InterPro" id="IPR001466">
    <property type="entry name" value="Beta-lactam-related"/>
</dbReference>
<dbReference type="PATRIC" id="fig|1423792.3.peg.840"/>
<accession>A0A0R1N146</accession>
<keyword evidence="3" id="KW-1185">Reference proteome</keyword>
<comment type="caution">
    <text evidence="2">The sequence shown here is derived from an EMBL/GenBank/DDBJ whole genome shotgun (WGS) entry which is preliminary data.</text>
</comment>
<sequence length="334" mass="37390">MQLTDYLAAIDRLDRHADFNGAMVVTDAHRTLYTYAGGLADIEKEIPFTLDTVTGIGSLTKQFIAVAVMQQVSAGRLALTDRLDQYVPEYRYAAKVTLGDLLTMASGIPDYPSLIQNQHPTTTAAESDPQSVRRLGADLSLAELVALINPIPLDFHPGSQGAYSNTNYNLLGIVVSRVLGQPLDQILTAYIWQPLGMTVTELGTQNATAVSYLPWHDELRYIGKGSHTTADSGLVTSAKDYTLWLQAVLQQSETLLPRSAWQTIFTITHNFYGMGWFQHRQWFWHSGLILGYQADVFLSFDLNLAVFWLTNVRFLTTSAKDWNRQQRIWLDALE</sequence>
<protein>
    <submittedName>
        <fullName evidence="2">Beta-lactamase family protein</fullName>
    </submittedName>
</protein>
<dbReference type="Pfam" id="PF00144">
    <property type="entry name" value="Beta-lactamase"/>
    <property type="match status" value="1"/>
</dbReference>
<feature type="domain" description="Beta-lactamase-related" evidence="1">
    <location>
        <begin position="21"/>
        <end position="325"/>
    </location>
</feature>
<gene>
    <name evidence="2" type="ORF">FD09_GL000826</name>
</gene>
<dbReference type="PANTHER" id="PTHR46825:SF9">
    <property type="entry name" value="BETA-LACTAMASE-RELATED DOMAIN-CONTAINING PROTEIN"/>
    <property type="match status" value="1"/>
</dbReference>
<dbReference type="Proteomes" id="UP000051330">
    <property type="component" value="Unassembled WGS sequence"/>
</dbReference>
<evidence type="ECO:0000313" key="3">
    <source>
        <dbReference type="Proteomes" id="UP000051330"/>
    </source>
</evidence>
<dbReference type="STRING" id="1423792.FD09_GL000826"/>
<dbReference type="Gene3D" id="3.40.710.10">
    <property type="entry name" value="DD-peptidase/beta-lactamase superfamily"/>
    <property type="match status" value="1"/>
</dbReference>
<reference evidence="2 3" key="1">
    <citation type="journal article" date="2015" name="Genome Announc.">
        <title>Expanding the biotechnology potential of lactobacilli through comparative genomics of 213 strains and associated genera.</title>
        <authorList>
            <person name="Sun Z."/>
            <person name="Harris H.M."/>
            <person name="McCann A."/>
            <person name="Guo C."/>
            <person name="Argimon S."/>
            <person name="Zhang W."/>
            <person name="Yang X."/>
            <person name="Jeffery I.B."/>
            <person name="Cooney J.C."/>
            <person name="Kagawa T.F."/>
            <person name="Liu W."/>
            <person name="Song Y."/>
            <person name="Salvetti E."/>
            <person name="Wrobel A."/>
            <person name="Rasinkangas P."/>
            <person name="Parkhill J."/>
            <person name="Rea M.C."/>
            <person name="O'Sullivan O."/>
            <person name="Ritari J."/>
            <person name="Douillard F.P."/>
            <person name="Paul Ross R."/>
            <person name="Yang R."/>
            <person name="Briner A.E."/>
            <person name="Felis G.E."/>
            <person name="de Vos W.M."/>
            <person name="Barrangou R."/>
            <person name="Klaenhammer T.R."/>
            <person name="Caufield P.W."/>
            <person name="Cui Y."/>
            <person name="Zhang H."/>
            <person name="O'Toole P.W."/>
        </authorList>
    </citation>
    <scope>NUCLEOTIDE SEQUENCE [LARGE SCALE GENOMIC DNA]</scope>
    <source>
        <strain evidence="2 3">DSM 12744</strain>
    </source>
</reference>